<reference evidence="1 2" key="1">
    <citation type="journal article" date="2022" name="Genome Biol. Evol.">
        <title>The Spruce Budworm Genome: Reconstructing the Evolutionary History of Antifreeze Proteins.</title>
        <authorList>
            <person name="Beliveau C."/>
            <person name="Gagne P."/>
            <person name="Picq S."/>
            <person name="Vernygora O."/>
            <person name="Keeling C.I."/>
            <person name="Pinkney K."/>
            <person name="Doucet D."/>
            <person name="Wen F."/>
            <person name="Johnston J.S."/>
            <person name="Maaroufi H."/>
            <person name="Boyle B."/>
            <person name="Laroche J."/>
            <person name="Dewar K."/>
            <person name="Juretic N."/>
            <person name="Blackburn G."/>
            <person name="Nisole A."/>
            <person name="Brunet B."/>
            <person name="Brandao M."/>
            <person name="Lumley L."/>
            <person name="Duan J."/>
            <person name="Quan G."/>
            <person name="Lucarotti C.J."/>
            <person name="Roe A.D."/>
            <person name="Sperling F.A.H."/>
            <person name="Levesque R.C."/>
            <person name="Cusson M."/>
        </authorList>
    </citation>
    <scope>NUCLEOTIDE SEQUENCE [LARGE SCALE GENOMIC DNA]</scope>
    <source>
        <strain evidence="1">Glfc:IPQL:Cfum</strain>
    </source>
</reference>
<name>A0ACC0JMY1_CHOFU</name>
<evidence type="ECO:0000313" key="2">
    <source>
        <dbReference type="Proteomes" id="UP001064048"/>
    </source>
</evidence>
<protein>
    <submittedName>
        <fullName evidence="1">Uncharacterized protein</fullName>
    </submittedName>
</protein>
<comment type="caution">
    <text evidence="1">The sequence shown here is derived from an EMBL/GenBank/DDBJ whole genome shotgun (WGS) entry which is preliminary data.</text>
</comment>
<proteinExistence type="predicted"/>
<keyword evidence="2" id="KW-1185">Reference proteome</keyword>
<dbReference type="EMBL" id="CM046111">
    <property type="protein sequence ID" value="KAI8425371.1"/>
    <property type="molecule type" value="Genomic_DNA"/>
</dbReference>
<dbReference type="Proteomes" id="UP001064048">
    <property type="component" value="Chromosome 11"/>
</dbReference>
<sequence length="257" mass="26698">MRRPPAPWGSSQSLVMISQLAVSLCMEPTPSFGWGSDTRSGMTVARHLAAADPGYAALFGEAWAACCERAADNSAPDQAEMSSRIARYLNSIGPVNNVPIGEAMVAYRERSGDEDASQTFVPFVAEVRVGAARAACLLWSWRGRVPTGAAVAARHARAARSAAAAAAGARAARAAAGLLAGESRATRSWRGAGPPGAPSPPATPAPHDLQPPPLLAREPLELQLDYWLVSPAPLAAGGGRVPPARPSPPATPYIHYP</sequence>
<accession>A0ACC0JMY1</accession>
<organism evidence="1 2">
    <name type="scientific">Choristoneura fumiferana</name>
    <name type="common">Spruce budworm moth</name>
    <name type="synonym">Archips fumiferana</name>
    <dbReference type="NCBI Taxonomy" id="7141"/>
    <lineage>
        <taxon>Eukaryota</taxon>
        <taxon>Metazoa</taxon>
        <taxon>Ecdysozoa</taxon>
        <taxon>Arthropoda</taxon>
        <taxon>Hexapoda</taxon>
        <taxon>Insecta</taxon>
        <taxon>Pterygota</taxon>
        <taxon>Neoptera</taxon>
        <taxon>Endopterygota</taxon>
        <taxon>Lepidoptera</taxon>
        <taxon>Glossata</taxon>
        <taxon>Ditrysia</taxon>
        <taxon>Tortricoidea</taxon>
        <taxon>Tortricidae</taxon>
        <taxon>Tortricinae</taxon>
        <taxon>Choristoneura</taxon>
    </lineage>
</organism>
<gene>
    <name evidence="1" type="ORF">MSG28_007130</name>
</gene>
<evidence type="ECO:0000313" key="1">
    <source>
        <dbReference type="EMBL" id="KAI8425371.1"/>
    </source>
</evidence>